<accession>A0A814LUH8</accession>
<gene>
    <name evidence="3" type="ORF">EDS130_LOCUS42802</name>
    <name evidence="2" type="ORF">XAT740_LOCUS16813</name>
</gene>
<sequence length="175" mass="19445">MNTFPSGTILLRTPQFVFLSMPQVYIIPVLENVPNANHHVSIVPQVTQLLPVTIPNSNMNFDSCHTTEINNSCPIASIDDSSLFHMSSMDHSYLADNLSTDLISHSSDETPILYLSDSNSGIVDLNSDGDMSMSSVTDDDYDDRYVYDNNDGGDGDDRYITDDDDEESINGAYWF</sequence>
<evidence type="ECO:0000313" key="4">
    <source>
        <dbReference type="Proteomes" id="UP000663828"/>
    </source>
</evidence>
<organism evidence="2 4">
    <name type="scientific">Adineta ricciae</name>
    <name type="common">Rotifer</name>
    <dbReference type="NCBI Taxonomy" id="249248"/>
    <lineage>
        <taxon>Eukaryota</taxon>
        <taxon>Metazoa</taxon>
        <taxon>Spiralia</taxon>
        <taxon>Gnathifera</taxon>
        <taxon>Rotifera</taxon>
        <taxon>Eurotatoria</taxon>
        <taxon>Bdelloidea</taxon>
        <taxon>Adinetida</taxon>
        <taxon>Adinetidae</taxon>
        <taxon>Adineta</taxon>
    </lineage>
</organism>
<proteinExistence type="predicted"/>
<dbReference type="EMBL" id="CAJNOR010001081">
    <property type="protein sequence ID" value="CAF1071068.1"/>
    <property type="molecule type" value="Genomic_DNA"/>
</dbReference>
<reference evidence="2" key="1">
    <citation type="submission" date="2021-02" db="EMBL/GenBank/DDBJ databases">
        <authorList>
            <person name="Nowell W R."/>
        </authorList>
    </citation>
    <scope>NUCLEOTIDE SEQUENCE</scope>
</reference>
<dbReference type="AlphaFoldDB" id="A0A814LUH8"/>
<dbReference type="Proteomes" id="UP000663852">
    <property type="component" value="Unassembled WGS sequence"/>
</dbReference>
<protein>
    <submittedName>
        <fullName evidence="2">Uncharacterized protein</fullName>
    </submittedName>
</protein>
<comment type="caution">
    <text evidence="2">The sequence shown here is derived from an EMBL/GenBank/DDBJ whole genome shotgun (WGS) entry which is preliminary data.</text>
</comment>
<dbReference type="Proteomes" id="UP000663828">
    <property type="component" value="Unassembled WGS sequence"/>
</dbReference>
<evidence type="ECO:0000313" key="2">
    <source>
        <dbReference type="EMBL" id="CAF1071068.1"/>
    </source>
</evidence>
<evidence type="ECO:0000313" key="3">
    <source>
        <dbReference type="EMBL" id="CAF1503840.1"/>
    </source>
</evidence>
<dbReference type="EMBL" id="CAJNOJ010000650">
    <property type="protein sequence ID" value="CAF1503840.1"/>
    <property type="molecule type" value="Genomic_DNA"/>
</dbReference>
<keyword evidence="4" id="KW-1185">Reference proteome</keyword>
<evidence type="ECO:0000256" key="1">
    <source>
        <dbReference type="SAM" id="MobiDB-lite"/>
    </source>
</evidence>
<name>A0A814LUH8_ADIRI</name>
<feature type="region of interest" description="Disordered" evidence="1">
    <location>
        <begin position="126"/>
        <end position="164"/>
    </location>
</feature>